<accession>A0AAE3KWB4</accession>
<dbReference type="Proteomes" id="UP001204144">
    <property type="component" value="Unassembled WGS sequence"/>
</dbReference>
<evidence type="ECO:0000313" key="1">
    <source>
        <dbReference type="EMBL" id="MCP9765426.1"/>
    </source>
</evidence>
<keyword evidence="2" id="KW-1185">Reference proteome</keyword>
<reference evidence="1 2" key="1">
    <citation type="submission" date="2018-11" db="EMBL/GenBank/DDBJ databases">
        <title>Novel bacteria species description.</title>
        <authorList>
            <person name="Han J.-H."/>
        </authorList>
    </citation>
    <scope>NUCLEOTIDE SEQUENCE [LARGE SCALE GENOMIC DNA]</scope>
    <source>
        <strain evidence="1 2">KCTC23259</strain>
    </source>
</reference>
<dbReference type="EMBL" id="RJUF01000183">
    <property type="protein sequence ID" value="MCP9765426.1"/>
    <property type="molecule type" value="Genomic_DNA"/>
</dbReference>
<dbReference type="RefSeq" id="WP_255039119.1">
    <property type="nucleotide sequence ID" value="NZ_RJUF01000183.1"/>
</dbReference>
<dbReference type="AlphaFoldDB" id="A0AAE3KWB4"/>
<proteinExistence type="predicted"/>
<name>A0AAE3KWB4_9BACT</name>
<gene>
    <name evidence="1" type="ORF">EGI31_21025</name>
</gene>
<evidence type="ECO:0000313" key="2">
    <source>
        <dbReference type="Proteomes" id="UP001204144"/>
    </source>
</evidence>
<sequence>MSNPLYKKLGLKDGQKVILTNIPENYFDLLIEVPEVEEAEGNEQADFVHIFESSLSALEKSFAEVFQRLAQKGMIWVSWPKKTAKVPTDLDYHSAKSVAVKHGMVDVKISAIDDTWTACKYLVPLKNRK</sequence>
<organism evidence="1 2">
    <name type="scientific">Lacihabitans soyangensis</name>
    <dbReference type="NCBI Taxonomy" id="869394"/>
    <lineage>
        <taxon>Bacteria</taxon>
        <taxon>Pseudomonadati</taxon>
        <taxon>Bacteroidota</taxon>
        <taxon>Cytophagia</taxon>
        <taxon>Cytophagales</taxon>
        <taxon>Leadbetterellaceae</taxon>
        <taxon>Lacihabitans</taxon>
    </lineage>
</organism>
<protein>
    <submittedName>
        <fullName evidence="1">DUF3052 domain-containing protein</fullName>
    </submittedName>
</protein>
<comment type="caution">
    <text evidence="1">The sequence shown here is derived from an EMBL/GenBank/DDBJ whole genome shotgun (WGS) entry which is preliminary data.</text>
</comment>